<evidence type="ECO:0000256" key="7">
    <source>
        <dbReference type="ARBA" id="ARBA00022989"/>
    </source>
</evidence>
<comment type="similarity">
    <text evidence="2">Belongs to the CutC family.</text>
</comment>
<proteinExistence type="inferred from homology"/>
<dbReference type="InterPro" id="IPR036822">
    <property type="entry name" value="CutC-like_dom_sf"/>
</dbReference>
<evidence type="ECO:0000259" key="14">
    <source>
        <dbReference type="Pfam" id="PF00487"/>
    </source>
</evidence>
<dbReference type="GO" id="GO:0006633">
    <property type="term" value="P:fatty acid biosynthetic process"/>
    <property type="evidence" value="ECO:0007669"/>
    <property type="project" value="UniProtKB-KW"/>
</dbReference>
<dbReference type="SUPFAM" id="SSF110395">
    <property type="entry name" value="CutC-like"/>
    <property type="match status" value="1"/>
</dbReference>
<evidence type="ECO:0000256" key="4">
    <source>
        <dbReference type="ARBA" id="ARBA00019014"/>
    </source>
</evidence>
<comment type="domain">
    <text evidence="12">The histidine box domains are involved in binding the catalytic metal ions.</text>
</comment>
<dbReference type="InterPro" id="IPR005804">
    <property type="entry name" value="FA_desaturase_dom"/>
</dbReference>
<evidence type="ECO:0000256" key="1">
    <source>
        <dbReference type="ARBA" id="ARBA00004141"/>
    </source>
</evidence>
<evidence type="ECO:0000313" key="16">
    <source>
        <dbReference type="Proteomes" id="UP000629468"/>
    </source>
</evidence>
<keyword evidence="12" id="KW-0444">Lipid biosynthesis</keyword>
<feature type="domain" description="Fatty acid desaturase" evidence="14">
    <location>
        <begin position="321"/>
        <end position="514"/>
    </location>
</feature>
<reference evidence="15 16" key="1">
    <citation type="journal article" name="Sci. Rep.">
        <title>Telomere-to-telomere assembled and centromere annotated genomes of the two main subspecies of the button mushroom Agaricus bisporus reveal especially polymorphic chromosome ends.</title>
        <authorList>
            <person name="Sonnenberg A.S.M."/>
            <person name="Sedaghat-Telgerd N."/>
            <person name="Lavrijssen B."/>
            <person name="Ohm R.A."/>
            <person name="Hendrickx P.M."/>
            <person name="Scholtmeijer K."/>
            <person name="Baars J.J.P."/>
            <person name="van Peer A."/>
        </authorList>
    </citation>
    <scope>NUCLEOTIDE SEQUENCE [LARGE SCALE GENOMIC DNA]</scope>
    <source>
        <strain evidence="15 16">H119_p4</strain>
    </source>
</reference>
<dbReference type="InterPro" id="IPR015876">
    <property type="entry name" value="Acyl-CoA_DS"/>
</dbReference>
<dbReference type="Pfam" id="PF03932">
    <property type="entry name" value="CutC"/>
    <property type="match status" value="1"/>
</dbReference>
<feature type="transmembrane region" description="Helical" evidence="13">
    <location>
        <begin position="460"/>
        <end position="479"/>
    </location>
</feature>
<dbReference type="EMBL" id="JABXXO010000001">
    <property type="protein sequence ID" value="KAF7785008.1"/>
    <property type="molecule type" value="Genomic_DNA"/>
</dbReference>
<name>A0A8H7FBX1_AGABI</name>
<evidence type="ECO:0000313" key="15">
    <source>
        <dbReference type="EMBL" id="KAF7785008.1"/>
    </source>
</evidence>
<dbReference type="InterPro" id="IPR005627">
    <property type="entry name" value="CutC-like"/>
</dbReference>
<keyword evidence="5 12" id="KW-0812">Transmembrane</keyword>
<comment type="cofactor">
    <cofactor evidence="12">
        <name>Fe(2+)</name>
        <dbReference type="ChEBI" id="CHEBI:29033"/>
    </cofactor>
</comment>
<dbReference type="AlphaFoldDB" id="A0A8H7FBX1"/>
<keyword evidence="11 13" id="KW-0472">Membrane</keyword>
<feature type="transmembrane region" description="Helical" evidence="13">
    <location>
        <begin position="434"/>
        <end position="454"/>
    </location>
</feature>
<dbReference type="PRINTS" id="PR00075">
    <property type="entry name" value="FACDDSATRASE"/>
</dbReference>
<keyword evidence="9" id="KW-0408">Iron</keyword>
<dbReference type="Pfam" id="PF00487">
    <property type="entry name" value="FA_desaturase"/>
    <property type="match status" value="1"/>
</dbReference>
<dbReference type="HAMAP" id="MF_00795">
    <property type="entry name" value="CutC"/>
    <property type="match status" value="1"/>
</dbReference>
<dbReference type="GO" id="GO:0005507">
    <property type="term" value="F:copper ion binding"/>
    <property type="evidence" value="ECO:0007669"/>
    <property type="project" value="TreeGrafter"/>
</dbReference>
<dbReference type="CDD" id="cd03505">
    <property type="entry name" value="Delta9-FADS-like"/>
    <property type="match status" value="1"/>
</dbReference>
<sequence length="515" mass="57831">MASVGNILIEVCVDSVESAISAVEGGADRLELCANLGAGGGTTPSLGLLKMVKQAVKDTPIMVMIRPRVGDFLYSDLELEVMLEDIRTLRDYGIRGFVVGILTRDGRVDIDRMRKIVDEILPLEVCFHRAFDMTKDAETALRDIMEIGGISRILTSGQETTVVQALSKMESLYNLSKSLTDHGVWGLTFLPGSGINAKTLPEILERLLPLGLREIHLSAGRWVANGMVFKRPNMGMGLGGESDWGIWRTQRDMVKDRPSSVVSKTCRDDFIIKWASMMIKRSLPGQRPRWILVSHKFCTHLGALIGVYYFPIHALPRPTIWLAFASWQLSCFGITIGYHRLYTHKSFRASLGLRIILAALGTAAHQGSIRWWCLRHRLHHRFTDDPLHDPYAATRGLLFSHVGWIFFKPIYGRLNVIETDDLDKDLVVRVQHRYYHLLAVLLGFVLPTIVGYLWRDATGGFIWGGLVARVLVWHCTFLVNSLAHWNGLQLYTDENTSRGNLVLALLTCGEGNHNF</sequence>
<keyword evidence="6" id="KW-0276">Fatty acid metabolism</keyword>
<dbReference type="Gene3D" id="3.20.20.380">
    <property type="entry name" value="Copper homeostasis (CutC) domain"/>
    <property type="match status" value="1"/>
</dbReference>
<evidence type="ECO:0000256" key="12">
    <source>
        <dbReference type="RuleBase" id="RU000581"/>
    </source>
</evidence>
<keyword evidence="7 13" id="KW-1133">Transmembrane helix</keyword>
<feature type="transmembrane region" description="Helical" evidence="13">
    <location>
        <begin position="290"/>
        <end position="312"/>
    </location>
</feature>
<dbReference type="GO" id="GO:0016717">
    <property type="term" value="F:oxidoreductase activity, acting on paired donors, with oxidation of a pair of donors resulting in the reduction of molecular oxygen to two molecules of water"/>
    <property type="evidence" value="ECO:0007669"/>
    <property type="project" value="InterPro"/>
</dbReference>
<dbReference type="PANTHER" id="PTHR12598">
    <property type="entry name" value="COPPER HOMEOSTASIS PROTEIN CUTC"/>
    <property type="match status" value="1"/>
</dbReference>
<evidence type="ECO:0000256" key="5">
    <source>
        <dbReference type="ARBA" id="ARBA00022692"/>
    </source>
</evidence>
<feature type="transmembrane region" description="Helical" evidence="13">
    <location>
        <begin position="392"/>
        <end position="414"/>
    </location>
</feature>
<feature type="transmembrane region" description="Helical" evidence="13">
    <location>
        <begin position="351"/>
        <end position="372"/>
    </location>
</feature>
<protein>
    <recommendedName>
        <fullName evidence="4">Copper homeostasis protein cutC homolog</fullName>
    </recommendedName>
</protein>
<evidence type="ECO:0000256" key="3">
    <source>
        <dbReference type="ARBA" id="ARBA00009295"/>
    </source>
</evidence>
<keyword evidence="12" id="KW-0275">Fatty acid biosynthesis</keyword>
<keyword evidence="8 12" id="KW-0560">Oxidoreductase</keyword>
<evidence type="ECO:0000256" key="2">
    <source>
        <dbReference type="ARBA" id="ARBA00007768"/>
    </source>
</evidence>
<dbReference type="GO" id="GO:0016020">
    <property type="term" value="C:membrane"/>
    <property type="evidence" value="ECO:0007669"/>
    <property type="project" value="UniProtKB-SubCell"/>
</dbReference>
<evidence type="ECO:0000256" key="9">
    <source>
        <dbReference type="ARBA" id="ARBA00023004"/>
    </source>
</evidence>
<gene>
    <name evidence="15" type="ORF">Agabi119p4_1173</name>
</gene>
<accession>A0A8H7FBX1</accession>
<comment type="similarity">
    <text evidence="3 12">Belongs to the fatty acid desaturase type 1 family.</text>
</comment>
<evidence type="ECO:0000256" key="10">
    <source>
        <dbReference type="ARBA" id="ARBA00023098"/>
    </source>
</evidence>
<feature type="transmembrane region" description="Helical" evidence="13">
    <location>
        <begin position="318"/>
        <end position="339"/>
    </location>
</feature>
<comment type="subcellular location">
    <subcellularLocation>
        <location evidence="1">Membrane</location>
        <topology evidence="1">Multi-pass membrane protein</topology>
    </subcellularLocation>
</comment>
<evidence type="ECO:0000256" key="13">
    <source>
        <dbReference type="SAM" id="Phobius"/>
    </source>
</evidence>
<keyword evidence="10" id="KW-0443">Lipid metabolism</keyword>
<evidence type="ECO:0000256" key="11">
    <source>
        <dbReference type="ARBA" id="ARBA00023136"/>
    </source>
</evidence>
<organism evidence="15 16">
    <name type="scientific">Agaricus bisporus var. burnettii</name>
    <dbReference type="NCBI Taxonomy" id="192524"/>
    <lineage>
        <taxon>Eukaryota</taxon>
        <taxon>Fungi</taxon>
        <taxon>Dikarya</taxon>
        <taxon>Basidiomycota</taxon>
        <taxon>Agaricomycotina</taxon>
        <taxon>Agaricomycetes</taxon>
        <taxon>Agaricomycetidae</taxon>
        <taxon>Agaricales</taxon>
        <taxon>Agaricineae</taxon>
        <taxon>Agaricaceae</taxon>
        <taxon>Agaricus</taxon>
    </lineage>
</organism>
<dbReference type="Proteomes" id="UP000629468">
    <property type="component" value="Unassembled WGS sequence"/>
</dbReference>
<evidence type="ECO:0000256" key="8">
    <source>
        <dbReference type="ARBA" id="ARBA00023002"/>
    </source>
</evidence>
<evidence type="ECO:0000256" key="6">
    <source>
        <dbReference type="ARBA" id="ARBA00022832"/>
    </source>
</evidence>
<comment type="caution">
    <text evidence="15">The sequence shown here is derived from an EMBL/GenBank/DDBJ whole genome shotgun (WGS) entry which is preliminary data.</text>
</comment>
<dbReference type="PANTHER" id="PTHR12598:SF0">
    <property type="entry name" value="COPPER HOMEOSTASIS PROTEIN CUTC HOMOLOG"/>
    <property type="match status" value="1"/>
</dbReference>